<feature type="signal peptide" evidence="1">
    <location>
        <begin position="1"/>
        <end position="15"/>
    </location>
</feature>
<evidence type="ECO:0000256" key="1">
    <source>
        <dbReference type="SAM" id="SignalP"/>
    </source>
</evidence>
<reference evidence="2 3" key="1">
    <citation type="submission" date="2024-05" db="EMBL/GenBank/DDBJ databases">
        <title>Genome sequencing and assembly of Indian major carp, Cirrhinus mrigala (Hamilton, 1822).</title>
        <authorList>
            <person name="Mohindra V."/>
            <person name="Chowdhury L.M."/>
            <person name="Lal K."/>
            <person name="Jena J.K."/>
        </authorList>
    </citation>
    <scope>NUCLEOTIDE SEQUENCE [LARGE SCALE GENOMIC DNA]</scope>
    <source>
        <strain evidence="2">CM1030</strain>
        <tissue evidence="2">Blood</tissue>
    </source>
</reference>
<sequence length="66" mass="7410">MFLLGFSLCLAVVHGIVPEISKTNMDIIANMETNVEQGQTTVSDVFKKEEELMEDTQQKLDDAVHQ</sequence>
<name>A0ABD0QP66_CIRMR</name>
<dbReference type="EMBL" id="JAMKFB020000007">
    <property type="protein sequence ID" value="KAL0187896.1"/>
    <property type="molecule type" value="Genomic_DNA"/>
</dbReference>
<dbReference type="Proteomes" id="UP001529510">
    <property type="component" value="Unassembled WGS sequence"/>
</dbReference>
<evidence type="ECO:0000313" key="3">
    <source>
        <dbReference type="Proteomes" id="UP001529510"/>
    </source>
</evidence>
<comment type="caution">
    <text evidence="2">The sequence shown here is derived from an EMBL/GenBank/DDBJ whole genome shotgun (WGS) entry which is preliminary data.</text>
</comment>
<organism evidence="2 3">
    <name type="scientific">Cirrhinus mrigala</name>
    <name type="common">Mrigala</name>
    <dbReference type="NCBI Taxonomy" id="683832"/>
    <lineage>
        <taxon>Eukaryota</taxon>
        <taxon>Metazoa</taxon>
        <taxon>Chordata</taxon>
        <taxon>Craniata</taxon>
        <taxon>Vertebrata</taxon>
        <taxon>Euteleostomi</taxon>
        <taxon>Actinopterygii</taxon>
        <taxon>Neopterygii</taxon>
        <taxon>Teleostei</taxon>
        <taxon>Ostariophysi</taxon>
        <taxon>Cypriniformes</taxon>
        <taxon>Cyprinidae</taxon>
        <taxon>Labeoninae</taxon>
        <taxon>Labeonini</taxon>
        <taxon>Cirrhinus</taxon>
    </lineage>
</organism>
<proteinExistence type="predicted"/>
<evidence type="ECO:0000313" key="2">
    <source>
        <dbReference type="EMBL" id="KAL0187896.1"/>
    </source>
</evidence>
<protein>
    <submittedName>
        <fullName evidence="2">Uncharacterized protein</fullName>
    </submittedName>
</protein>
<dbReference type="AlphaFoldDB" id="A0ABD0QP66"/>
<gene>
    <name evidence="2" type="ORF">M9458_014995</name>
</gene>
<feature type="non-terminal residue" evidence="2">
    <location>
        <position position="66"/>
    </location>
</feature>
<keyword evidence="1" id="KW-0732">Signal</keyword>
<keyword evidence="3" id="KW-1185">Reference proteome</keyword>
<feature type="chain" id="PRO_5044887405" evidence="1">
    <location>
        <begin position="16"/>
        <end position="66"/>
    </location>
</feature>
<accession>A0ABD0QP66</accession>